<dbReference type="SMART" id="SM01387">
    <property type="entry name" value="Ribosomal_S15"/>
    <property type="match status" value="1"/>
</dbReference>
<keyword evidence="2" id="KW-0687">Ribonucleoprotein</keyword>
<evidence type="ECO:0000256" key="1">
    <source>
        <dbReference type="ARBA" id="ARBA00022980"/>
    </source>
</evidence>
<accession>A0A645IG51</accession>
<gene>
    <name evidence="3" type="primary">rpsO_51</name>
    <name evidence="3" type="ORF">SDC9_194876</name>
</gene>
<dbReference type="GO" id="GO:0022627">
    <property type="term" value="C:cytosolic small ribosomal subunit"/>
    <property type="evidence" value="ECO:0007669"/>
    <property type="project" value="TreeGrafter"/>
</dbReference>
<name>A0A645IG51_9ZZZZ</name>
<dbReference type="CDD" id="cd00353">
    <property type="entry name" value="Ribosomal_S15p_S13e"/>
    <property type="match status" value="1"/>
</dbReference>
<dbReference type="GO" id="GO:0006412">
    <property type="term" value="P:translation"/>
    <property type="evidence" value="ECO:0007669"/>
    <property type="project" value="InterPro"/>
</dbReference>
<comment type="caution">
    <text evidence="3">The sequence shown here is derived from an EMBL/GenBank/DDBJ whole genome shotgun (WGS) entry which is preliminary data.</text>
</comment>
<dbReference type="SUPFAM" id="SSF47060">
    <property type="entry name" value="S15/NS1 RNA-binding domain"/>
    <property type="match status" value="1"/>
</dbReference>
<evidence type="ECO:0000256" key="2">
    <source>
        <dbReference type="ARBA" id="ARBA00023274"/>
    </source>
</evidence>
<dbReference type="EMBL" id="VSSQ01108656">
    <property type="protein sequence ID" value="MPN47274.1"/>
    <property type="molecule type" value="Genomic_DNA"/>
</dbReference>
<proteinExistence type="predicted"/>
<dbReference type="InterPro" id="IPR009068">
    <property type="entry name" value="uS15_NS1_RNA-bd_sf"/>
</dbReference>
<evidence type="ECO:0000313" key="3">
    <source>
        <dbReference type="EMBL" id="MPN47274.1"/>
    </source>
</evidence>
<dbReference type="Gene3D" id="1.10.287.10">
    <property type="entry name" value="S15/NS1, RNA-binding"/>
    <property type="match status" value="1"/>
</dbReference>
<dbReference type="InterPro" id="IPR000589">
    <property type="entry name" value="Ribosomal_uS15"/>
</dbReference>
<dbReference type="PANTHER" id="PTHR23321">
    <property type="entry name" value="RIBOSOMAL PROTEIN S15, BACTERIAL AND ORGANELLAR"/>
    <property type="match status" value="1"/>
</dbReference>
<keyword evidence="1 3" id="KW-0689">Ribosomal protein</keyword>
<dbReference type="PANTHER" id="PTHR23321:SF26">
    <property type="entry name" value="SMALL RIBOSOMAL SUBUNIT PROTEIN US15M"/>
    <property type="match status" value="1"/>
</dbReference>
<dbReference type="NCBIfam" id="TIGR00952">
    <property type="entry name" value="S15_bact"/>
    <property type="match status" value="1"/>
</dbReference>
<reference evidence="3" key="1">
    <citation type="submission" date="2019-08" db="EMBL/GenBank/DDBJ databases">
        <authorList>
            <person name="Kucharzyk K."/>
            <person name="Murdoch R.W."/>
            <person name="Higgins S."/>
            <person name="Loffler F."/>
        </authorList>
    </citation>
    <scope>NUCLEOTIDE SEQUENCE</scope>
</reference>
<sequence>MSRGLDVDIKKDIIEQFRINEKDSGSTEVQIALLSARIKHITEHLKKHPKDYHSRKGLTSMLEKGERCLTI</sequence>
<dbReference type="Pfam" id="PF00312">
    <property type="entry name" value="Ribosomal_S15"/>
    <property type="match status" value="1"/>
</dbReference>
<dbReference type="AlphaFoldDB" id="A0A645IG51"/>
<dbReference type="GO" id="GO:0003735">
    <property type="term" value="F:structural constituent of ribosome"/>
    <property type="evidence" value="ECO:0007669"/>
    <property type="project" value="InterPro"/>
</dbReference>
<dbReference type="FunFam" id="1.10.287.10:FF:000002">
    <property type="entry name" value="30S ribosomal protein S15"/>
    <property type="match status" value="1"/>
</dbReference>
<protein>
    <submittedName>
        <fullName evidence="3">30S ribosomal protein S15</fullName>
    </submittedName>
</protein>
<dbReference type="InterPro" id="IPR005290">
    <property type="entry name" value="Ribosomal_uS15_bac-type"/>
</dbReference>
<organism evidence="3">
    <name type="scientific">bioreactor metagenome</name>
    <dbReference type="NCBI Taxonomy" id="1076179"/>
    <lineage>
        <taxon>unclassified sequences</taxon>
        <taxon>metagenomes</taxon>
        <taxon>ecological metagenomes</taxon>
    </lineage>
</organism>